<feature type="region of interest" description="Disordered" evidence="1">
    <location>
        <begin position="1"/>
        <end position="54"/>
    </location>
</feature>
<dbReference type="Bgee" id="ENSOANG00000019897">
    <property type="expression patterns" value="Expressed in ovary and 8 other cell types or tissues"/>
</dbReference>
<dbReference type="GeneTree" id="ENSGT00390000010974"/>
<reference evidence="2 3" key="1">
    <citation type="journal article" date="2008" name="Nature">
        <title>Genome analysis of the platypus reveals unique signatures of evolution.</title>
        <authorList>
            <person name="Warren W.C."/>
            <person name="Hillier L.W."/>
            <person name="Marshall Graves J.A."/>
            <person name="Birney E."/>
            <person name="Ponting C.P."/>
            <person name="Grutzner F."/>
            <person name="Belov K."/>
            <person name="Miller W."/>
            <person name="Clarke L."/>
            <person name="Chinwalla A.T."/>
            <person name="Yang S.P."/>
            <person name="Heger A."/>
            <person name="Locke D.P."/>
            <person name="Miethke P."/>
            <person name="Waters P.D."/>
            <person name="Veyrunes F."/>
            <person name="Fulton L."/>
            <person name="Fulton B."/>
            <person name="Graves T."/>
            <person name="Wallis J."/>
            <person name="Puente X.S."/>
            <person name="Lopez-Otin C."/>
            <person name="Ordonez G.R."/>
            <person name="Eichler E.E."/>
            <person name="Chen L."/>
            <person name="Cheng Z."/>
            <person name="Deakin J.E."/>
            <person name="Alsop A."/>
            <person name="Thompson K."/>
            <person name="Kirby P."/>
            <person name="Papenfuss A.T."/>
            <person name="Wakefield M.J."/>
            <person name="Olender T."/>
            <person name="Lancet D."/>
            <person name="Huttley G.A."/>
            <person name="Smit A.F."/>
            <person name="Pask A."/>
            <person name="Temple-Smith P."/>
            <person name="Batzer M.A."/>
            <person name="Walker J.A."/>
            <person name="Konkel M.K."/>
            <person name="Harris R.S."/>
            <person name="Whittington C.M."/>
            <person name="Wong E.S."/>
            <person name="Gemmell N.J."/>
            <person name="Buschiazzo E."/>
            <person name="Vargas Jentzsch I.M."/>
            <person name="Merkel A."/>
            <person name="Schmitz J."/>
            <person name="Zemann A."/>
            <person name="Churakov G."/>
            <person name="Kriegs J.O."/>
            <person name="Brosius J."/>
            <person name="Murchison E.P."/>
            <person name="Sachidanandam R."/>
            <person name="Smith C."/>
            <person name="Hannon G.J."/>
            <person name="Tsend-Ayush E."/>
            <person name="McMillan D."/>
            <person name="Attenborough R."/>
            <person name="Rens W."/>
            <person name="Ferguson-Smith M."/>
            <person name="Lefevre C.M."/>
            <person name="Sharp J.A."/>
            <person name="Nicholas K.R."/>
            <person name="Ray D.A."/>
            <person name="Kube M."/>
            <person name="Reinhardt R."/>
            <person name="Pringle T.H."/>
            <person name="Taylor J."/>
            <person name="Jones R.C."/>
            <person name="Nixon B."/>
            <person name="Dacheux J.L."/>
            <person name="Niwa H."/>
            <person name="Sekita Y."/>
            <person name="Huang X."/>
            <person name="Stark A."/>
            <person name="Kheradpour P."/>
            <person name="Kellis M."/>
            <person name="Flicek P."/>
            <person name="Chen Y."/>
            <person name="Webber C."/>
            <person name="Hardison R."/>
            <person name="Nelson J."/>
            <person name="Hallsworth-Pepin K."/>
            <person name="Delehaunty K."/>
            <person name="Markovic C."/>
            <person name="Minx P."/>
            <person name="Feng Y."/>
            <person name="Kremitzki C."/>
            <person name="Mitreva M."/>
            <person name="Glasscock J."/>
            <person name="Wylie T."/>
            <person name="Wohldmann P."/>
            <person name="Thiru P."/>
            <person name="Nhan M.N."/>
            <person name="Pohl C.S."/>
            <person name="Smith S.M."/>
            <person name="Hou S."/>
            <person name="Nefedov M."/>
            <person name="de Jong P.J."/>
            <person name="Renfree M.B."/>
            <person name="Mardis E.R."/>
            <person name="Wilson R.K."/>
        </authorList>
    </citation>
    <scope>NUCLEOTIDE SEQUENCE [LARGE SCALE GENOMIC DNA]</scope>
    <source>
        <strain evidence="2 3">Glennie</strain>
    </source>
</reference>
<evidence type="ECO:0000256" key="1">
    <source>
        <dbReference type="SAM" id="MobiDB-lite"/>
    </source>
</evidence>
<dbReference type="AlphaFoldDB" id="K7EB18"/>
<dbReference type="Proteomes" id="UP000002279">
    <property type="component" value="Chromosome X1"/>
</dbReference>
<accession>K7EB18</accession>
<dbReference type="Ensembl" id="ENSOANT00000039964.2">
    <property type="protein sequence ID" value="ENSOANP00000030725.2"/>
    <property type="gene ID" value="ENSOANG00000019897.2"/>
</dbReference>
<feature type="compositionally biased region" description="Basic and acidic residues" evidence="1">
    <location>
        <begin position="16"/>
        <end position="30"/>
    </location>
</feature>
<dbReference type="STRING" id="9258.ENSOANP00000030725"/>
<dbReference type="OMA" id="TAKMEHN"/>
<evidence type="ECO:0000313" key="3">
    <source>
        <dbReference type="Proteomes" id="UP000002279"/>
    </source>
</evidence>
<organism evidence="2 3">
    <name type="scientific">Ornithorhynchus anatinus</name>
    <name type="common">Duckbill platypus</name>
    <dbReference type="NCBI Taxonomy" id="9258"/>
    <lineage>
        <taxon>Eukaryota</taxon>
        <taxon>Metazoa</taxon>
        <taxon>Chordata</taxon>
        <taxon>Craniata</taxon>
        <taxon>Vertebrata</taxon>
        <taxon>Euteleostomi</taxon>
        <taxon>Mammalia</taxon>
        <taxon>Monotremata</taxon>
        <taxon>Ornithorhynchidae</taxon>
        <taxon>Ornithorhynchus</taxon>
    </lineage>
</organism>
<protein>
    <submittedName>
        <fullName evidence="2">HAUS augmin like complex subunit 8</fullName>
    </submittedName>
</protein>
<reference evidence="2" key="2">
    <citation type="submission" date="2025-08" db="UniProtKB">
        <authorList>
            <consortium name="Ensembl"/>
        </authorList>
    </citation>
    <scope>IDENTIFICATION</scope>
    <source>
        <strain evidence="2">Glennie</strain>
    </source>
</reference>
<dbReference type="FunCoup" id="K7EB18">
    <property type="interactions" value="1072"/>
</dbReference>
<proteinExistence type="predicted"/>
<evidence type="ECO:0000313" key="2">
    <source>
        <dbReference type="Ensembl" id="ENSOANP00000030725.2"/>
    </source>
</evidence>
<dbReference type="HOGENOM" id="CLU_1594026_0_0_1"/>
<gene>
    <name evidence="2" type="primary">HAUS8</name>
</gene>
<sequence>MPGSRSLFARANRSGSLDKFRRMSCSERTRGFAMEDGPSIPDNPKTQAKKTQGRLVKSRYMQYEKKAVGKTSVADQSTNCSGKSFSNAKIPTRKCKTTSGVPTLSESTTKNNLQSTLLEGHSIAHPDLDLSAINDKSLFRGKVPDVKHINTSKPLQTDQNVGPKTLKKEQTSTPEDIIRMIESQTLLLNFLSLKMEKNLTRLEEKAEKNLLIICEEKDKFQQKVYEMKRRLQLRQRDQQLAEIVTKQNEVLAPSVAKSECFKEEYKTFATALDSTRHELPVKQIHMEGNRHKFLDDLQHQLIVSRSLLSEVTNEHSEGNCKAFDAMCDLQKVVLKKDTELKRTFAEVLELSSEVSKEASLNNQEVWEDTQESEILSQWYFSRP</sequence>
<keyword evidence="3" id="KW-1185">Reference proteome</keyword>
<dbReference type="InParanoid" id="K7EB18"/>
<name>K7EB18_ORNAN</name>
<reference evidence="2" key="3">
    <citation type="submission" date="2025-09" db="UniProtKB">
        <authorList>
            <consortium name="Ensembl"/>
        </authorList>
    </citation>
    <scope>IDENTIFICATION</scope>
    <source>
        <strain evidence="2">Glennie</strain>
    </source>
</reference>
<dbReference type="eggNOG" id="ENOG502S04A">
    <property type="taxonomic scope" value="Eukaryota"/>
</dbReference>